<keyword evidence="6 8" id="KW-1133">Transmembrane helix</keyword>
<evidence type="ECO:0000256" key="4">
    <source>
        <dbReference type="ARBA" id="ARBA00022475"/>
    </source>
</evidence>
<evidence type="ECO:0000256" key="1">
    <source>
        <dbReference type="ARBA" id="ARBA00004651"/>
    </source>
</evidence>
<evidence type="ECO:0000256" key="5">
    <source>
        <dbReference type="ARBA" id="ARBA00022692"/>
    </source>
</evidence>
<dbReference type="InterPro" id="IPR006459">
    <property type="entry name" value="CASP/CASPL"/>
</dbReference>
<dbReference type="PANTHER" id="PTHR36488">
    <property type="entry name" value="CASP-LIKE PROTEIN 1U1"/>
    <property type="match status" value="1"/>
</dbReference>
<keyword evidence="5 8" id="KW-0812">Transmembrane</keyword>
<organism evidence="10 11">
    <name type="scientific">Tagetes erecta</name>
    <name type="common">African marigold</name>
    <dbReference type="NCBI Taxonomy" id="13708"/>
    <lineage>
        <taxon>Eukaryota</taxon>
        <taxon>Viridiplantae</taxon>
        <taxon>Streptophyta</taxon>
        <taxon>Embryophyta</taxon>
        <taxon>Tracheophyta</taxon>
        <taxon>Spermatophyta</taxon>
        <taxon>Magnoliopsida</taxon>
        <taxon>eudicotyledons</taxon>
        <taxon>Gunneridae</taxon>
        <taxon>Pentapetalae</taxon>
        <taxon>asterids</taxon>
        <taxon>campanulids</taxon>
        <taxon>Asterales</taxon>
        <taxon>Asteraceae</taxon>
        <taxon>Asteroideae</taxon>
        <taxon>Heliantheae alliance</taxon>
        <taxon>Tageteae</taxon>
        <taxon>Tagetes</taxon>
    </lineage>
</organism>
<dbReference type="EMBL" id="JAUHHV010000007">
    <property type="protein sequence ID" value="KAK1417888.1"/>
    <property type="molecule type" value="Genomic_DNA"/>
</dbReference>
<dbReference type="Proteomes" id="UP001229421">
    <property type="component" value="Unassembled WGS sequence"/>
</dbReference>
<evidence type="ECO:0000256" key="8">
    <source>
        <dbReference type="RuleBase" id="RU361233"/>
    </source>
</evidence>
<evidence type="ECO:0000313" key="10">
    <source>
        <dbReference type="EMBL" id="KAK1417888.1"/>
    </source>
</evidence>
<feature type="domain" description="Casparian strip membrane protein" evidence="9">
    <location>
        <begin position="35"/>
        <end position="182"/>
    </location>
</feature>
<gene>
    <name evidence="10" type="ORF">QVD17_27023</name>
</gene>
<evidence type="ECO:0000256" key="7">
    <source>
        <dbReference type="ARBA" id="ARBA00023136"/>
    </source>
</evidence>
<keyword evidence="11" id="KW-1185">Reference proteome</keyword>
<comment type="subunit">
    <text evidence="3 8">Homodimer and heterodimers.</text>
</comment>
<keyword evidence="4 8" id="KW-1003">Cell membrane</keyword>
<evidence type="ECO:0000256" key="3">
    <source>
        <dbReference type="ARBA" id="ARBA00011489"/>
    </source>
</evidence>
<evidence type="ECO:0000256" key="2">
    <source>
        <dbReference type="ARBA" id="ARBA00007651"/>
    </source>
</evidence>
<protein>
    <recommendedName>
        <fullName evidence="8">CASP-like protein</fullName>
    </recommendedName>
</protein>
<reference evidence="10" key="1">
    <citation type="journal article" date="2023" name="bioRxiv">
        <title>Improved chromosome-level genome assembly for marigold (Tagetes erecta).</title>
        <authorList>
            <person name="Jiang F."/>
            <person name="Yuan L."/>
            <person name="Wang S."/>
            <person name="Wang H."/>
            <person name="Xu D."/>
            <person name="Wang A."/>
            <person name="Fan W."/>
        </authorList>
    </citation>
    <scope>NUCLEOTIDE SEQUENCE</scope>
    <source>
        <strain evidence="10">WSJ</strain>
        <tissue evidence="10">Leaf</tissue>
    </source>
</reference>
<comment type="similarity">
    <text evidence="2 8">Belongs to the Casparian strip membrane proteins (CASP) family.</text>
</comment>
<feature type="transmembrane region" description="Helical" evidence="8">
    <location>
        <begin position="38"/>
        <end position="56"/>
    </location>
</feature>
<dbReference type="AlphaFoldDB" id="A0AAD8NR99"/>
<keyword evidence="7 8" id="KW-0472">Membrane</keyword>
<dbReference type="InterPro" id="IPR044173">
    <property type="entry name" value="CASPL"/>
</dbReference>
<feature type="transmembrane region" description="Helical" evidence="8">
    <location>
        <begin position="123"/>
        <end position="149"/>
    </location>
</feature>
<evidence type="ECO:0000256" key="6">
    <source>
        <dbReference type="ARBA" id="ARBA00022989"/>
    </source>
</evidence>
<evidence type="ECO:0000313" key="11">
    <source>
        <dbReference type="Proteomes" id="UP001229421"/>
    </source>
</evidence>
<feature type="transmembrane region" description="Helical" evidence="8">
    <location>
        <begin position="169"/>
        <end position="196"/>
    </location>
</feature>
<dbReference type="Pfam" id="PF04535">
    <property type="entry name" value="CASP_dom"/>
    <property type="match status" value="1"/>
</dbReference>
<dbReference type="NCBIfam" id="TIGR01569">
    <property type="entry name" value="A_tha_TIGR01569"/>
    <property type="match status" value="1"/>
</dbReference>
<feature type="transmembrane region" description="Helical" evidence="8">
    <location>
        <begin position="85"/>
        <end position="111"/>
    </location>
</feature>
<dbReference type="PANTHER" id="PTHR36488:SF8">
    <property type="entry name" value="CASP-LIKE PROTEIN 1U1"/>
    <property type="match status" value="1"/>
</dbReference>
<proteinExistence type="inferred from homology"/>
<dbReference type="InterPro" id="IPR006702">
    <property type="entry name" value="CASP_dom"/>
</dbReference>
<comment type="subcellular location">
    <subcellularLocation>
        <location evidence="1 8">Cell membrane</location>
        <topology evidence="1 8">Multi-pass membrane protein</topology>
    </subcellularLocation>
</comment>
<name>A0AAD8NR99_TARER</name>
<accession>A0AAD8NR99</accession>
<evidence type="ECO:0000259" key="9">
    <source>
        <dbReference type="Pfam" id="PF04535"/>
    </source>
</evidence>
<comment type="caution">
    <text evidence="10">The sequence shown here is derived from an EMBL/GenBank/DDBJ whole genome shotgun (WGS) entry which is preliminary data.</text>
</comment>
<dbReference type="GO" id="GO:0005886">
    <property type="term" value="C:plasma membrane"/>
    <property type="evidence" value="ECO:0007669"/>
    <property type="project" value="UniProtKB-SubCell"/>
</dbReference>
<sequence length="202" mass="21547">MASASLPHSSVSAKSPAAQEYEVGAGAGDVKNHVVVDVVLRVMLLVTSLIGIIVMVTSKQTKLIPVAPGLTIPVTAKFSQSPAFIYYTVALSVACFYSIITGVLSVTALLMSKRSSTKWVFRFLILDVLLLGIMGSAIGAAGAIAYIGFKGNKHTQWKEVCNMYGSFCGRIAASLTLSVLPSFALLLLIWLSVYMLSKKIVR</sequence>